<feature type="transmembrane region" description="Helical" evidence="8">
    <location>
        <begin position="12"/>
        <end position="35"/>
    </location>
</feature>
<feature type="transmembrane region" description="Helical" evidence="8">
    <location>
        <begin position="257"/>
        <end position="276"/>
    </location>
</feature>
<dbReference type="GO" id="GO:0006508">
    <property type="term" value="P:proteolysis"/>
    <property type="evidence" value="ECO:0007669"/>
    <property type="project" value="UniProtKB-KW"/>
</dbReference>
<proteinExistence type="predicted"/>
<dbReference type="OrthoDB" id="9797363at2"/>
<dbReference type="Pfam" id="PF09721">
    <property type="entry name" value="Exosortase_EpsH"/>
    <property type="match status" value="1"/>
</dbReference>
<protein>
    <submittedName>
        <fullName evidence="10">Exosortase A</fullName>
    </submittedName>
</protein>
<sequence>MLSAATVSTPPLGGRGLAYAAVLVGVLLWLVGWYWPTAAGMASIWWHSETYAHGLVVLPLCAWLVWRSRVRLVGLAPQPVPWLALPLALGGGAWLLGHMVAVNALMHAALVTMVVVASVALLGWRLARVLAFPLLFLFFAVPVGDFLLPTLMHYTAEFTVAALRMSGVPVYQEGLHFVIPNGRWSVVEACSGVRYLIASLMVGTLYAYLNYRSLHRRLLFVLVAAIVPIFANWLRAYLIVMLGYLSDNRIAAGVDHLIYGWVFFGVVILLMFFIGARWREDLDEPAALPGGAPAEPLDLRRLWATAALLGAVSAAFPLLAGRLDADVAPFAVDVPALPAVAGWESDATALSDFHPHYRGQRGELRQGWRRGDDSLTLQVSFYARQRPGHELAMWGNQLVGYDDKAWMQLTSNADRLPLGADGSARPVRRTVVASADDRRRIHVWEWYWVDGEVVTSMTRVKLLKAVQRLRGRDSNAAYVAIVIEEAGDGQAARLRAEDFAAAVGGALQDRLQTLAERSDE</sequence>
<keyword evidence="5" id="KW-0378">Hydrolase</keyword>
<accession>A0A2T4IG78</accession>
<evidence type="ECO:0000256" key="7">
    <source>
        <dbReference type="ARBA" id="ARBA00023136"/>
    </source>
</evidence>
<keyword evidence="6 8" id="KW-1133">Transmembrane helix</keyword>
<evidence type="ECO:0000256" key="8">
    <source>
        <dbReference type="SAM" id="Phobius"/>
    </source>
</evidence>
<dbReference type="InterPro" id="IPR014263">
    <property type="entry name" value="Methanolan_biosynth_EpsI"/>
</dbReference>
<dbReference type="AlphaFoldDB" id="A0A2T4IG78"/>
<keyword evidence="11" id="KW-1185">Reference proteome</keyword>
<evidence type="ECO:0000256" key="2">
    <source>
        <dbReference type="ARBA" id="ARBA00022475"/>
    </source>
</evidence>
<evidence type="ECO:0000259" key="9">
    <source>
        <dbReference type="Pfam" id="PF11984"/>
    </source>
</evidence>
<keyword evidence="3" id="KW-0645">Protease</keyword>
<comment type="caution">
    <text evidence="10">The sequence shown here is derived from an EMBL/GenBank/DDBJ whole genome shotgun (WGS) entry which is preliminary data.</text>
</comment>
<feature type="transmembrane region" description="Helical" evidence="8">
    <location>
        <begin position="218"/>
        <end position="245"/>
    </location>
</feature>
<keyword evidence="7 8" id="KW-0472">Membrane</keyword>
<feature type="transmembrane region" description="Helical" evidence="8">
    <location>
        <begin position="50"/>
        <end position="68"/>
    </location>
</feature>
<feature type="domain" description="Methanolan biosynthesis EpsI" evidence="9">
    <location>
        <begin position="306"/>
        <end position="508"/>
    </location>
</feature>
<dbReference type="RefSeq" id="WP_107493162.1">
    <property type="nucleotide sequence ID" value="NZ_PZKC01000005.1"/>
</dbReference>
<reference evidence="10 11" key="1">
    <citation type="submission" date="2018-03" db="EMBL/GenBank/DDBJ databases">
        <authorList>
            <person name="Keele B.F."/>
        </authorList>
    </citation>
    <scope>NUCLEOTIDE SEQUENCE [LARGE SCALE GENOMIC DNA]</scope>
    <source>
        <strain evidence="10 11">D20</strain>
    </source>
</reference>
<dbReference type="InterPro" id="IPR019127">
    <property type="entry name" value="Exosortase"/>
</dbReference>
<evidence type="ECO:0000256" key="6">
    <source>
        <dbReference type="ARBA" id="ARBA00022989"/>
    </source>
</evidence>
<name>A0A2T4IG78_9RHOO</name>
<evidence type="ECO:0000256" key="3">
    <source>
        <dbReference type="ARBA" id="ARBA00022670"/>
    </source>
</evidence>
<feature type="transmembrane region" description="Helical" evidence="8">
    <location>
        <begin position="129"/>
        <end position="148"/>
    </location>
</feature>
<dbReference type="NCBIfam" id="TIGR02602">
    <property type="entry name" value="8TM_EpsH"/>
    <property type="match status" value="1"/>
</dbReference>
<evidence type="ECO:0000313" key="11">
    <source>
        <dbReference type="Proteomes" id="UP000241193"/>
    </source>
</evidence>
<dbReference type="Pfam" id="PF11984">
    <property type="entry name" value="DUF3485"/>
    <property type="match status" value="1"/>
</dbReference>
<evidence type="ECO:0000313" key="10">
    <source>
        <dbReference type="EMBL" id="PTD96761.1"/>
    </source>
</evidence>
<feature type="transmembrane region" description="Helical" evidence="8">
    <location>
        <begin position="104"/>
        <end position="122"/>
    </location>
</feature>
<reference evidence="10 11" key="2">
    <citation type="submission" date="2018-04" db="EMBL/GenBank/DDBJ databases">
        <title>Thauera lacus sp. nov., isolated from an saline lake in Inner Mongolia, China.</title>
        <authorList>
            <person name="Liang Q.-Y."/>
        </authorList>
    </citation>
    <scope>NUCLEOTIDE SEQUENCE [LARGE SCALE GENOMIC DNA]</scope>
    <source>
        <strain evidence="10 11">D20</strain>
    </source>
</reference>
<dbReference type="GO" id="GO:0008233">
    <property type="term" value="F:peptidase activity"/>
    <property type="evidence" value="ECO:0007669"/>
    <property type="project" value="UniProtKB-KW"/>
</dbReference>
<feature type="transmembrane region" description="Helical" evidence="8">
    <location>
        <begin position="80"/>
        <end position="98"/>
    </location>
</feature>
<evidence type="ECO:0000256" key="5">
    <source>
        <dbReference type="ARBA" id="ARBA00022801"/>
    </source>
</evidence>
<dbReference type="NCBIfam" id="TIGR03109">
    <property type="entry name" value="exosort_XrtA"/>
    <property type="match status" value="1"/>
</dbReference>
<gene>
    <name evidence="10" type="ORF">C8261_08075</name>
</gene>
<dbReference type="NCBIfam" id="TIGR04178">
    <property type="entry name" value="exo_archaeo"/>
    <property type="match status" value="1"/>
</dbReference>
<comment type="subcellular location">
    <subcellularLocation>
        <location evidence="1">Cell membrane</location>
        <topology evidence="1">Multi-pass membrane protein</topology>
    </subcellularLocation>
</comment>
<feature type="transmembrane region" description="Helical" evidence="8">
    <location>
        <begin position="193"/>
        <end position="211"/>
    </location>
</feature>
<evidence type="ECO:0000256" key="1">
    <source>
        <dbReference type="ARBA" id="ARBA00004651"/>
    </source>
</evidence>
<evidence type="ECO:0000256" key="4">
    <source>
        <dbReference type="ARBA" id="ARBA00022692"/>
    </source>
</evidence>
<organism evidence="10 11">
    <name type="scientific">Pseudothauera lacus</name>
    <dbReference type="NCBI Taxonomy" id="2136175"/>
    <lineage>
        <taxon>Bacteria</taxon>
        <taxon>Pseudomonadati</taxon>
        <taxon>Pseudomonadota</taxon>
        <taxon>Betaproteobacteria</taxon>
        <taxon>Rhodocyclales</taxon>
        <taxon>Zoogloeaceae</taxon>
        <taxon>Pseudothauera</taxon>
    </lineage>
</organism>
<dbReference type="Proteomes" id="UP000241193">
    <property type="component" value="Unassembled WGS sequence"/>
</dbReference>
<dbReference type="InterPro" id="IPR026392">
    <property type="entry name" value="Exo/Archaeosortase_dom"/>
</dbReference>
<dbReference type="InterPro" id="IPR013426">
    <property type="entry name" value="EpsH-like"/>
</dbReference>
<keyword evidence="4 8" id="KW-0812">Transmembrane</keyword>
<dbReference type="NCBIfam" id="TIGR02914">
    <property type="entry name" value="EpsI_fam"/>
    <property type="match status" value="1"/>
</dbReference>
<keyword evidence="2" id="KW-1003">Cell membrane</keyword>
<dbReference type="EMBL" id="PZKC01000005">
    <property type="protein sequence ID" value="PTD96761.1"/>
    <property type="molecule type" value="Genomic_DNA"/>
</dbReference>
<dbReference type="InterPro" id="IPR017540">
    <property type="entry name" value="Exosortase-1"/>
</dbReference>
<dbReference type="GO" id="GO:0005886">
    <property type="term" value="C:plasma membrane"/>
    <property type="evidence" value="ECO:0007669"/>
    <property type="project" value="UniProtKB-SubCell"/>
</dbReference>